<dbReference type="WBParaSite" id="RSKR_0000691600.1">
    <property type="protein sequence ID" value="RSKR_0000691600.1"/>
    <property type="gene ID" value="RSKR_0000691600"/>
</dbReference>
<reference evidence="2" key="1">
    <citation type="submission" date="2016-11" db="UniProtKB">
        <authorList>
            <consortium name="WormBaseParasite"/>
        </authorList>
    </citation>
    <scope>IDENTIFICATION</scope>
    <source>
        <strain evidence="2">KR3021</strain>
    </source>
</reference>
<protein>
    <submittedName>
        <fullName evidence="2">Uncharacterized protein</fullName>
    </submittedName>
</protein>
<evidence type="ECO:0000313" key="2">
    <source>
        <dbReference type="WBParaSite" id="RSKR_0000691600.1"/>
    </source>
</evidence>
<sequence>MEFSLVSINEINKYVNRDQKSVSESELIQKFEESITKNASTISAKVAIGTIIGTIYAVENKAISNQAFPYDLIMLLFECFVVQKVPNTMKFDVCIKQLKDWNNPLLTSKCREGYINYLWKVFAKLDEQLFIPILQTKAQLV</sequence>
<name>A0AC35U399_9BILA</name>
<evidence type="ECO:0000313" key="1">
    <source>
        <dbReference type="Proteomes" id="UP000095286"/>
    </source>
</evidence>
<organism evidence="1 2">
    <name type="scientific">Rhabditophanes sp. KR3021</name>
    <dbReference type="NCBI Taxonomy" id="114890"/>
    <lineage>
        <taxon>Eukaryota</taxon>
        <taxon>Metazoa</taxon>
        <taxon>Ecdysozoa</taxon>
        <taxon>Nematoda</taxon>
        <taxon>Chromadorea</taxon>
        <taxon>Rhabditida</taxon>
        <taxon>Tylenchina</taxon>
        <taxon>Panagrolaimomorpha</taxon>
        <taxon>Strongyloidoidea</taxon>
        <taxon>Alloionematidae</taxon>
        <taxon>Rhabditophanes</taxon>
    </lineage>
</organism>
<proteinExistence type="predicted"/>
<accession>A0AC35U399</accession>
<dbReference type="Proteomes" id="UP000095286">
    <property type="component" value="Unplaced"/>
</dbReference>